<protein>
    <submittedName>
        <fullName evidence="3">Magnesium chelatase</fullName>
        <ecNumber evidence="3">6.6.1.1</ecNumber>
    </submittedName>
</protein>
<keyword evidence="3" id="KW-0436">Ligase</keyword>
<dbReference type="STRING" id="523846.Mfer_0842"/>
<dbReference type="EC" id="6.6.1.1" evidence="3"/>
<reference evidence="3 4" key="1">
    <citation type="journal article" date="2010" name="Stand. Genomic Sci.">
        <title>Complete genome sequence of Methanothermus fervidus type strain (V24S).</title>
        <authorList>
            <person name="Anderson I."/>
            <person name="Djao O.D."/>
            <person name="Misra M."/>
            <person name="Chertkov O."/>
            <person name="Nolan M."/>
            <person name="Lucas S."/>
            <person name="Lapidus A."/>
            <person name="Del Rio T.G."/>
            <person name="Tice H."/>
            <person name="Cheng J.F."/>
            <person name="Tapia R."/>
            <person name="Han C."/>
            <person name="Goodwin L."/>
            <person name="Pitluck S."/>
            <person name="Liolios K."/>
            <person name="Ivanova N."/>
            <person name="Mavromatis K."/>
            <person name="Mikhailova N."/>
            <person name="Pati A."/>
            <person name="Brambilla E."/>
            <person name="Chen A."/>
            <person name="Palaniappan K."/>
            <person name="Land M."/>
            <person name="Hauser L."/>
            <person name="Chang Y.J."/>
            <person name="Jeffries C.D."/>
            <person name="Sikorski J."/>
            <person name="Spring S."/>
            <person name="Rohde M."/>
            <person name="Eichinger K."/>
            <person name="Huber H."/>
            <person name="Wirth R."/>
            <person name="Goker M."/>
            <person name="Detter J.C."/>
            <person name="Woyke T."/>
            <person name="Bristow J."/>
            <person name="Eisen J.A."/>
            <person name="Markowitz V."/>
            <person name="Hugenholtz P."/>
            <person name="Klenk H.P."/>
            <person name="Kyrpides N.C."/>
        </authorList>
    </citation>
    <scope>NUCLEOTIDE SEQUENCE [LARGE SCALE GENOMIC DNA]</scope>
    <source>
        <strain evidence="4">ATCC 43054 / DSM 2088 / JCM 10308 / V24 S</strain>
    </source>
</reference>
<dbReference type="PANTHER" id="PTHR44119:SF4">
    <property type="entry name" value="AEROBIC COBALTOCHELATASE SUBUNIT COBN"/>
    <property type="match status" value="1"/>
</dbReference>
<organism evidence="3 4">
    <name type="scientific">Methanothermus fervidus (strain ATCC 43054 / DSM 2088 / JCM 10308 / V24 S)</name>
    <dbReference type="NCBI Taxonomy" id="523846"/>
    <lineage>
        <taxon>Archaea</taxon>
        <taxon>Methanobacteriati</taxon>
        <taxon>Methanobacteriota</taxon>
        <taxon>Methanomada group</taxon>
        <taxon>Methanobacteria</taxon>
        <taxon>Methanobacteriales</taxon>
        <taxon>Methanothermaceae</taxon>
        <taxon>Methanothermus</taxon>
    </lineage>
</organism>
<evidence type="ECO:0000313" key="4">
    <source>
        <dbReference type="Proteomes" id="UP000002315"/>
    </source>
</evidence>
<feature type="transmembrane region" description="Helical" evidence="1">
    <location>
        <begin position="1363"/>
        <end position="1384"/>
    </location>
</feature>
<accession>E3GZA8</accession>
<evidence type="ECO:0000313" key="3">
    <source>
        <dbReference type="EMBL" id="ADP77640.1"/>
    </source>
</evidence>
<dbReference type="Pfam" id="PF02514">
    <property type="entry name" value="CobN-Mg_chel"/>
    <property type="match status" value="1"/>
</dbReference>
<dbReference type="HOGENOM" id="CLU_002017_4_1_2"/>
<sequence length="1389" mass="155092">MLSKIIKSWGLMIFVVLFCLFIIETSFAMPVKLDNTTKPKIIIISSSPNEVAIINKVANDSNVKNIVNVTAKLGTTYANLSFDLDGDLIIFGTRSGLSAPVWETLKPKLEKAKKEGSTIMICVEPSTRNNYAPILGFQTVSTSDPRFNKTLAYLEYTCEKNIKNLILYLAASFFNCTVSFEPPEQRPLWGIYHPDAPKVFSNLTEYLEWYIKTGKYHSDSPTVGIITTEYSDMARDRPLLDKLVKTFELKNCNVIVSTYTYRDPNSLNYLMINGTPAIDAAIVISRGSTLNSQNWTKGIEDLQKLNVTVLNGIRIFSTNVTLDTWENSIEGVPSAELYQLAFAEMDGIIEPIVISVKALDPETGVIYNKPIDHQVEWLVNRTISWMKLKRLNNWNKKIVITYYSEDGGKANIGADIDYYLNAPESIATILKALKERGYNLGNKTLPSGSELAKLMAEIGSNIGTWAPGELQKRIKLGQVILIPEDEYLKWFNELPPEKQKEVIDVWGPPPGKIMVYTNGTKKYIVIPKLEFGNVLLLPEPVWGWLQNKTTLYNVGKLPPTHNLLAFYWWIKKVFGANAILSIFSLVELMPGKQNGLSSKDWGAIMLQDMPIIHVLPTDAPAIFDKRRANMLIINFMPPVLCSSELYGNFSELYENIKLYKECADDMLKNAYKNKIIYLAKKIGFNYKNDNFDEFVANITAYLEDIKNSYIPKGSHILGKAPEGDELLQLLIAMLPEIRDQNTTLIKLLLKECIINNLTPEEAQMKIIGKLNVNLTNLLQLALDYAQRIRNVSNEITAILAALEGRYIIPGPRGDPIRNPEVLPTGRNSYPFDPRTIPTKVAWETAVKLVDTFLKKYVNEHGTYPTKVAYVLWACETMRHQGIMEAEILYLMGVKPIWDSRGRIKGIELIENLTRPRIDVCIITSGLYRDLHRDMINLLDKAVKIAANANDTINYIKLNSEKIYTKLRSEGYNESYARELSLIRIFSEEPGAYSPGLQEIIPAANMWNEREELANFYIERLSSSYGENVTGLKNSLVFRENLRDVTVAMFSRSSNVYGVLDHPMVAAYFGGLSLAIEKVRGTKPEMYINNLRVEKNAKIETLEQFIKRDLISRYFNPKWLIGMISSGYDGARYMDSFVENLWIWQVTNPEFVSKSTWDTVVDVYVKDIYNLGLKQFFNTHNPWARQSLIATALVAAYKGFWKADRETLTFLAREYIESVNKYGVTCCHHTCGYIDLNNFIVRISNMPLPSLQKFAAAFAEATGVKLSIPGIPTTPQPSIPGAPSQLGAPTALGRVGIGTAATRGVSPGISGPSGRVGGEVGARGAAQAAGAAGKAGITGAAAGKGAGKAYEITPVSKGIGKPGIPFAGIIGVIILIALIAAGYLLRRPER</sequence>
<dbReference type="GO" id="GO:0016851">
    <property type="term" value="F:magnesium chelatase activity"/>
    <property type="evidence" value="ECO:0007669"/>
    <property type="project" value="UniProtKB-EC"/>
</dbReference>
<keyword evidence="1" id="KW-1133">Transmembrane helix</keyword>
<keyword evidence="1" id="KW-0472">Membrane</keyword>
<keyword evidence="1" id="KW-0812">Transmembrane</keyword>
<evidence type="ECO:0000259" key="2">
    <source>
        <dbReference type="Pfam" id="PF02514"/>
    </source>
</evidence>
<feature type="domain" description="CobN/magnesium chelatase" evidence="2">
    <location>
        <begin position="152"/>
        <end position="1207"/>
    </location>
</feature>
<dbReference type="CDD" id="cd10150">
    <property type="entry name" value="CobN_like"/>
    <property type="match status" value="1"/>
</dbReference>
<name>E3GZA8_METFV</name>
<evidence type="ECO:0000256" key="1">
    <source>
        <dbReference type="SAM" id="Phobius"/>
    </source>
</evidence>
<keyword evidence="4" id="KW-1185">Reference proteome</keyword>
<dbReference type="PANTHER" id="PTHR44119">
    <property type="entry name" value="MAGNESIUM-CHELATASE SUBUNIT CHLH, CHLOROPLASTIC"/>
    <property type="match status" value="1"/>
</dbReference>
<dbReference type="Proteomes" id="UP000002315">
    <property type="component" value="Chromosome"/>
</dbReference>
<proteinExistence type="predicted"/>
<dbReference type="EMBL" id="CP002278">
    <property type="protein sequence ID" value="ADP77640.1"/>
    <property type="molecule type" value="Genomic_DNA"/>
</dbReference>
<dbReference type="InterPro" id="IPR003672">
    <property type="entry name" value="CobN/Mg_chltase"/>
</dbReference>
<gene>
    <name evidence="3" type="ordered locus">Mfer_0842</name>
</gene>
<dbReference type="KEGG" id="mfv:Mfer_0842"/>